<feature type="region of interest" description="Disordered" evidence="1">
    <location>
        <begin position="597"/>
        <end position="622"/>
    </location>
</feature>
<proteinExistence type="predicted"/>
<evidence type="ECO:0000313" key="3">
    <source>
        <dbReference type="WBParaSite" id="SMRG1_9480.3"/>
    </source>
</evidence>
<dbReference type="WBParaSite" id="SMRG1_9480.3">
    <property type="protein sequence ID" value="SMRG1_9480.3"/>
    <property type="gene ID" value="SMRG1_9480"/>
</dbReference>
<dbReference type="Gene3D" id="1.25.10.10">
    <property type="entry name" value="Leucine-rich Repeat Variant"/>
    <property type="match status" value="1"/>
</dbReference>
<protein>
    <submittedName>
        <fullName evidence="3">Uncharacterized protein</fullName>
    </submittedName>
</protein>
<dbReference type="InterPro" id="IPR016024">
    <property type="entry name" value="ARM-type_fold"/>
</dbReference>
<feature type="region of interest" description="Disordered" evidence="1">
    <location>
        <begin position="1251"/>
        <end position="1273"/>
    </location>
</feature>
<feature type="compositionally biased region" description="Acidic residues" evidence="1">
    <location>
        <begin position="1251"/>
        <end position="1271"/>
    </location>
</feature>
<name>A0AA85AMX5_9TREM</name>
<evidence type="ECO:0000313" key="2">
    <source>
        <dbReference type="Proteomes" id="UP000050790"/>
    </source>
</evidence>
<dbReference type="Proteomes" id="UP000050790">
    <property type="component" value="Unassembled WGS sequence"/>
</dbReference>
<feature type="compositionally biased region" description="Polar residues" evidence="1">
    <location>
        <begin position="611"/>
        <end position="622"/>
    </location>
</feature>
<reference evidence="3" key="1">
    <citation type="submission" date="2023-11" db="UniProtKB">
        <authorList>
            <consortium name="WormBaseParasite"/>
        </authorList>
    </citation>
    <scope>IDENTIFICATION</scope>
</reference>
<dbReference type="SUPFAM" id="SSF48371">
    <property type="entry name" value="ARM repeat"/>
    <property type="match status" value="1"/>
</dbReference>
<sequence length="1367" mass="154510">MDPGVSQLAIECQHISNVTKELEFLSLLFTHATSYNSMEFNNLNSNVPETSGMKTFFKILSRICRDCGGIWTVNEDLDWLVFYLFARCYGWSDIDLNDVRSQMLAPSTGHRYRNVSKDEELRMKDKVIQITTELIYLIRSLPLSLAGLKMLISSMNLARGMHHTRKQIALHAIDWLTFGLQTDGGGVKATTSPRFTQKISTTQPFLPEDSTPESMFMTVKDLIWNCCTDNNRSIRMGTLGPLYILFGQLSTNTIIRLIKLSVEILEKPEVCASEVTEGVIDILNVLLRRLVPSEQLCNSRTSLSGNTLMSKTNLSAYKFSAEYVQNQLFPRLSKMIANLFQSNHFNVRKAAVRVYLTCLSRCPNETFKEVLLQTVNDLCMNADKQSESYQDKSPSNFESWKSNPYFNESLLTLCRSLIKKAGETNLPSNTGDLQNCLVNFYLGHSSQYVRNSACSLYLTLFISASKNPNRIRYLLNKILEKWQVKQDVVLSPLSKLLIQINETETTTPREMPLTVSSKLSWTWREGRMRMYYLVARSLVGLHLKALHELDADGYSTMNSEDFCISPTFTDDCSQRTLYTSSNNNLHQFGFGPLPKSIPPALVSNPDRQAPVNKSSTLSQPVETSPTLFQQGAKLSSPQTSIYLTVLENIRMLDNERNGKQTDSKTQSWIKRLSIVSGLTSTSKTNVGHSELNSISMKSMLFNILRLAVECTLDENNGLRHSAQKAINDVGRLIRWYDADLLLEMISLHMIGPPTMMSYATLKILRDGLSELCMYDEILQKEEEEPGFTEKYAISGTVPILNVALLYGLFSPDRSRLWLQCCQQYILDSTMALFISTLSIECALRTLCLVHRLSNLSLVACTWENMRPNPFSNLPYAQRKLDLDAKDVVECIKGVVEFAQRIDVKLGPTNEPILNVVNFHKMMITQKPYLSCLQLPQSTAKCSLTYFVLKLVTKLESVIYSYIPPSVNSSRPNPDVRMTGGLLLSPILPYLITWPLALLPPSLDKTLGNPSKEARILAVRKLLRIIAAIILALPITNKTEFSKSESSTIKGNALLKELASIAEHSVELETVVSACFAQLENLVSQLNQYYEPTRICTTTSWWWIRALCEHLPRFMQVAPFSNPVNILRLLIQDVKKKSILSTNTKQNTGHQTAEPTKWSRALEYGLQEAKSKIRVKEGSGALKYQWPKVGEILQAKETIEKQYILESKSGKKSPTRSLSSHIIDTAPSPIDEEQHRFFVTSDNEEEEVCILQEEVDTSSPSDNDDEDEEEQEQEIKDNLLHKQEKVSSLTVTRNKFYIPIKAEPIETPPAIEDVHELIERVLQYCRPDIVTAVRQILSDFGSPNNSSLEKSIRIQESVLGHTKAPVIQ</sequence>
<dbReference type="InterPro" id="IPR011989">
    <property type="entry name" value="ARM-like"/>
</dbReference>
<accession>A0AA85AMX5</accession>
<organism evidence="2 3">
    <name type="scientific">Schistosoma margrebowiei</name>
    <dbReference type="NCBI Taxonomy" id="48269"/>
    <lineage>
        <taxon>Eukaryota</taxon>
        <taxon>Metazoa</taxon>
        <taxon>Spiralia</taxon>
        <taxon>Lophotrochozoa</taxon>
        <taxon>Platyhelminthes</taxon>
        <taxon>Trematoda</taxon>
        <taxon>Digenea</taxon>
        <taxon>Strigeidida</taxon>
        <taxon>Schistosomatoidea</taxon>
        <taxon>Schistosomatidae</taxon>
        <taxon>Schistosoma</taxon>
    </lineage>
</organism>
<evidence type="ECO:0000256" key="1">
    <source>
        <dbReference type="SAM" id="MobiDB-lite"/>
    </source>
</evidence>